<dbReference type="EC" id="2.1.1.-" evidence="4"/>
<evidence type="ECO:0000256" key="3">
    <source>
        <dbReference type="ARBA" id="ARBA00022679"/>
    </source>
</evidence>
<dbReference type="GO" id="GO:0008168">
    <property type="term" value="F:methyltransferase activity"/>
    <property type="evidence" value="ECO:0007669"/>
    <property type="project" value="UniProtKB-KW"/>
</dbReference>
<keyword evidence="8" id="KW-1185">Reference proteome</keyword>
<evidence type="ECO:0000256" key="2">
    <source>
        <dbReference type="ARBA" id="ARBA00022603"/>
    </source>
</evidence>
<evidence type="ECO:0000256" key="4">
    <source>
        <dbReference type="RuleBase" id="RU362026"/>
    </source>
</evidence>
<evidence type="ECO:0000313" key="7">
    <source>
        <dbReference type="EMBL" id="MDY3563392.1"/>
    </source>
</evidence>
<comment type="similarity">
    <text evidence="1 4">Belongs to the N(4)/N(6)-methyltransferase family.</text>
</comment>
<evidence type="ECO:0000259" key="6">
    <source>
        <dbReference type="SMART" id="SM00470"/>
    </source>
</evidence>
<organism evidence="7 8">
    <name type="scientific">Gemmata algarum</name>
    <dbReference type="NCBI Taxonomy" id="2975278"/>
    <lineage>
        <taxon>Bacteria</taxon>
        <taxon>Pseudomonadati</taxon>
        <taxon>Planctomycetota</taxon>
        <taxon>Planctomycetia</taxon>
        <taxon>Gemmatales</taxon>
        <taxon>Gemmataceae</taxon>
        <taxon>Gemmata</taxon>
    </lineage>
</organism>
<proteinExistence type="inferred from homology"/>
<keyword evidence="3" id="KW-0808">Transferase</keyword>
<dbReference type="InterPro" id="IPR002941">
    <property type="entry name" value="DNA_methylase_N4/N6"/>
</dbReference>
<dbReference type="InterPro" id="IPR015840">
    <property type="entry name" value="DNA_MeTrfase_ParB"/>
</dbReference>
<comment type="caution">
    <text evidence="7">The sequence shown here is derived from an EMBL/GenBank/DDBJ whole genome shotgun (WGS) entry which is preliminary data.</text>
</comment>
<evidence type="ECO:0000256" key="1">
    <source>
        <dbReference type="ARBA" id="ARBA00006594"/>
    </source>
</evidence>
<dbReference type="Pfam" id="PF01555">
    <property type="entry name" value="N6_N4_Mtase"/>
    <property type="match status" value="1"/>
</dbReference>
<dbReference type="InterPro" id="IPR003115">
    <property type="entry name" value="ParB_N"/>
</dbReference>
<gene>
    <name evidence="7" type="ORF">R5W23_004895</name>
</gene>
<sequence length="394" mass="42583">MDVVMRPVGSIQPYPNNPRANDAAVDAVAASIRAFGFRQPLVVDEGDVLIVGHTRYKAALKLGLIEVPVHVARGLTPDQARAYRLADNQTASLATWDDGKLVQELAALQAADFDLGLTGFPEDEVLRLLTAPEPELRGDPDAVPEPPAEPLTRPGDLWRLGRHRLLCGDATEPADLARLLPDGPADVLLTDPPYNVAYRGKTADQLTIANDDMDPAAYRAFLTAALTAAKAHLRPGGAFYVWHADTAGLDVRMSCSQAGLQVRQCLVWVKSALVLGRQDYHWKHEPVLYGWIDGAAHTWLGDRAQTTVLEFDKPAKSPDHPTPKPTELFAYLLNNSCPPGGLVLDPFAGSGTALAAAEQTGRSATLLELDPRYCDVIVQRFESLTGQKAERAAA</sequence>
<dbReference type="SMART" id="SM00470">
    <property type="entry name" value="ParB"/>
    <property type="match status" value="1"/>
</dbReference>
<dbReference type="GO" id="GO:0032259">
    <property type="term" value="P:methylation"/>
    <property type="evidence" value="ECO:0007669"/>
    <property type="project" value="UniProtKB-KW"/>
</dbReference>
<dbReference type="Pfam" id="PF02195">
    <property type="entry name" value="ParB_N"/>
    <property type="match status" value="1"/>
</dbReference>
<dbReference type="SUPFAM" id="SSF110849">
    <property type="entry name" value="ParB/Sulfiredoxin"/>
    <property type="match status" value="1"/>
</dbReference>
<protein>
    <recommendedName>
        <fullName evidence="4">Methyltransferase</fullName>
        <ecNumber evidence="4">2.1.1.-</ecNumber>
    </recommendedName>
</protein>
<dbReference type="InterPro" id="IPR050336">
    <property type="entry name" value="Chromosome_partition/occlusion"/>
</dbReference>
<name>A0ABU5F777_9BACT</name>
<evidence type="ECO:0000256" key="5">
    <source>
        <dbReference type="SAM" id="MobiDB-lite"/>
    </source>
</evidence>
<dbReference type="RefSeq" id="WP_320689599.1">
    <property type="nucleotide sequence ID" value="NZ_JAXBLV010000237.1"/>
</dbReference>
<evidence type="ECO:0000313" key="8">
    <source>
        <dbReference type="Proteomes" id="UP001272242"/>
    </source>
</evidence>
<dbReference type="PIRSF" id="PIRSF036758">
    <property type="entry name" value="Aden_M_ParB"/>
    <property type="match status" value="1"/>
</dbReference>
<feature type="region of interest" description="Disordered" evidence="5">
    <location>
        <begin position="134"/>
        <end position="155"/>
    </location>
</feature>
<dbReference type="Gene3D" id="3.40.50.150">
    <property type="entry name" value="Vaccinia Virus protein VP39"/>
    <property type="match status" value="1"/>
</dbReference>
<dbReference type="Gene3D" id="3.90.1530.10">
    <property type="entry name" value="Conserved hypothetical protein from pyrococcus furiosus pfu- 392566-001, ParB domain"/>
    <property type="match status" value="1"/>
</dbReference>
<dbReference type="SUPFAM" id="SSF53335">
    <property type="entry name" value="S-adenosyl-L-methionine-dependent methyltransferases"/>
    <property type="match status" value="1"/>
</dbReference>
<dbReference type="PANTHER" id="PTHR33375:SF1">
    <property type="entry name" value="CHROMOSOME-PARTITIONING PROTEIN PARB-RELATED"/>
    <property type="match status" value="1"/>
</dbReference>
<dbReference type="InterPro" id="IPR036086">
    <property type="entry name" value="ParB/Sulfiredoxin_sf"/>
</dbReference>
<dbReference type="PRINTS" id="PR00508">
    <property type="entry name" value="S21N4MTFRASE"/>
</dbReference>
<reference evidence="8" key="1">
    <citation type="journal article" date="2023" name="Mar. Drugs">
        <title>Gemmata algarum, a Novel Planctomycete Isolated from an Algal Mat, Displays Antimicrobial Activity.</title>
        <authorList>
            <person name="Kumar G."/>
            <person name="Kallscheuer N."/>
            <person name="Kashif M."/>
            <person name="Ahamad S."/>
            <person name="Jagadeeshwari U."/>
            <person name="Pannikurungottu S."/>
            <person name="Haufschild T."/>
            <person name="Kabuu M."/>
            <person name="Sasikala C."/>
            <person name="Jogler C."/>
            <person name="Ramana C."/>
        </authorList>
    </citation>
    <scope>NUCLEOTIDE SEQUENCE [LARGE SCALE GENOMIC DNA]</scope>
    <source>
        <strain evidence="8">JC673</strain>
    </source>
</reference>
<keyword evidence="2 7" id="KW-0489">Methyltransferase</keyword>
<dbReference type="InterPro" id="IPR002052">
    <property type="entry name" value="DNA_methylase_N6_adenine_CS"/>
</dbReference>
<dbReference type="Proteomes" id="UP001272242">
    <property type="component" value="Unassembled WGS sequence"/>
</dbReference>
<dbReference type="EMBL" id="JAXBLV010000237">
    <property type="protein sequence ID" value="MDY3563392.1"/>
    <property type="molecule type" value="Genomic_DNA"/>
</dbReference>
<dbReference type="InterPro" id="IPR029063">
    <property type="entry name" value="SAM-dependent_MTases_sf"/>
</dbReference>
<dbReference type="InterPro" id="IPR001091">
    <property type="entry name" value="RM_Methyltransferase"/>
</dbReference>
<dbReference type="PANTHER" id="PTHR33375">
    <property type="entry name" value="CHROMOSOME-PARTITIONING PROTEIN PARB-RELATED"/>
    <property type="match status" value="1"/>
</dbReference>
<feature type="domain" description="ParB-like N-terminal" evidence="6">
    <location>
        <begin position="4"/>
        <end position="89"/>
    </location>
</feature>
<accession>A0ABU5F777</accession>
<dbReference type="PROSITE" id="PS00092">
    <property type="entry name" value="N6_MTASE"/>
    <property type="match status" value="1"/>
</dbReference>